<dbReference type="RefSeq" id="WP_208240109.1">
    <property type="nucleotide sequence ID" value="NZ_BAAAQU010000002.1"/>
</dbReference>
<name>A0A939QIS2_9MICO</name>
<dbReference type="AlphaFoldDB" id="A0A939QIS2"/>
<protein>
    <submittedName>
        <fullName evidence="1">Uncharacterized protein</fullName>
    </submittedName>
</protein>
<accession>A0A939QIS2</accession>
<proteinExistence type="predicted"/>
<organism evidence="1 2">
    <name type="scientific">Leucobacter tardus</name>
    <dbReference type="NCBI Taxonomy" id="501483"/>
    <lineage>
        <taxon>Bacteria</taxon>
        <taxon>Bacillati</taxon>
        <taxon>Actinomycetota</taxon>
        <taxon>Actinomycetes</taxon>
        <taxon>Micrococcales</taxon>
        <taxon>Microbacteriaceae</taxon>
        <taxon>Leucobacter</taxon>
    </lineage>
</organism>
<keyword evidence="2" id="KW-1185">Reference proteome</keyword>
<evidence type="ECO:0000313" key="2">
    <source>
        <dbReference type="Proteomes" id="UP000668403"/>
    </source>
</evidence>
<dbReference type="Proteomes" id="UP000668403">
    <property type="component" value="Unassembled WGS sequence"/>
</dbReference>
<reference evidence="1" key="1">
    <citation type="submission" date="2021-03" db="EMBL/GenBank/DDBJ databases">
        <title>Leucobacter chromiisoli sp. nov., isolated from chromium-containing soil of chemical plant.</title>
        <authorList>
            <person name="Xu Z."/>
        </authorList>
    </citation>
    <scope>NUCLEOTIDE SEQUENCE</scope>
    <source>
        <strain evidence="1">K 70/01</strain>
    </source>
</reference>
<sequence>MSEFLAEHIERSLRVYPEVAGATVTVSDRPDEWELAIDITVGSAGVIERVIQSVTHELLPAVEQLAGRAATSRRVDFHLPSGETVHSELLSRRGLETGNIVLPLHPDIDHHEPTAA</sequence>
<gene>
    <name evidence="1" type="ORF">J4H85_12510</name>
</gene>
<evidence type="ECO:0000313" key="1">
    <source>
        <dbReference type="EMBL" id="MBO2990818.1"/>
    </source>
</evidence>
<dbReference type="EMBL" id="JAGFBF010000005">
    <property type="protein sequence ID" value="MBO2990818.1"/>
    <property type="molecule type" value="Genomic_DNA"/>
</dbReference>
<comment type="caution">
    <text evidence="1">The sequence shown here is derived from an EMBL/GenBank/DDBJ whole genome shotgun (WGS) entry which is preliminary data.</text>
</comment>